<protein>
    <submittedName>
        <fullName evidence="1">Hypothetical phage protein</fullName>
    </submittedName>
</protein>
<sequence>MARIFGRAVDPATGTFRRDDDGAYYWETVETPDTGDASQFWITALIQNLQLVLGESPFNGNSGIPVFKAIETQAPPDLYVQLIQQKYAPYFLTLTITRVPQFQKRGDGTMALTYNVTAVLKNGGLYQQDITG</sequence>
<gene>
    <name evidence="1" type="ORF">BCAM1911</name>
</gene>
<name>B4EMH6_BURCJ</name>
<dbReference type="eggNOG" id="ENOG50340SJ">
    <property type="taxonomic scope" value="Bacteria"/>
</dbReference>
<dbReference type="KEGG" id="bcj:BCAM1911"/>
<reference evidence="1 2" key="1">
    <citation type="journal article" date="2009" name="J. Bacteriol.">
        <title>The genome of Burkholderia cenocepacia J2315, an epidemic pathogen of cystic fibrosis patients.</title>
        <authorList>
            <person name="Holden M.T."/>
            <person name="Seth-Smith H.M."/>
            <person name="Crossman L.C."/>
            <person name="Sebaihia M."/>
            <person name="Bentley S.D."/>
            <person name="Cerdeno-Tarraga A.M."/>
            <person name="Thomson N.R."/>
            <person name="Bason N."/>
            <person name="Quail M.A."/>
            <person name="Sharp S."/>
            <person name="Cherevach I."/>
            <person name="Churcher C."/>
            <person name="Goodhead I."/>
            <person name="Hauser H."/>
            <person name="Holroyd N."/>
            <person name="Mungall K."/>
            <person name="Scott P."/>
            <person name="Walker D."/>
            <person name="White B."/>
            <person name="Rose H."/>
            <person name="Iversen P."/>
            <person name="Mil-Homens D."/>
            <person name="Rocha E.P."/>
            <person name="Fialho A.M."/>
            <person name="Baldwin A."/>
            <person name="Dowson C."/>
            <person name="Barrell B.G."/>
            <person name="Govan J.R."/>
            <person name="Vandamme P."/>
            <person name="Hart C.A."/>
            <person name="Mahenthiralingam E."/>
            <person name="Parkhill J."/>
        </authorList>
    </citation>
    <scope>NUCLEOTIDE SEQUENCE [LARGE SCALE GENOMIC DNA]</scope>
    <source>
        <strain evidence="2">ATCC BAA-245 / DSM 16553 / LMG 16656 / NCTC 13227 / J2315 / CF5610</strain>
    </source>
</reference>
<accession>B4EMH6</accession>
<keyword evidence="2" id="KW-1185">Reference proteome</keyword>
<organism evidence="1 2">
    <name type="scientific">Burkholderia cenocepacia (strain ATCC BAA-245 / DSM 16553 / LMG 16656 / NCTC 13227 / J2315 / CF5610)</name>
    <name type="common">Burkholderia cepacia (strain J2315)</name>
    <dbReference type="NCBI Taxonomy" id="216591"/>
    <lineage>
        <taxon>Bacteria</taxon>
        <taxon>Pseudomonadati</taxon>
        <taxon>Pseudomonadota</taxon>
        <taxon>Betaproteobacteria</taxon>
        <taxon>Burkholderiales</taxon>
        <taxon>Burkholderiaceae</taxon>
        <taxon>Burkholderia</taxon>
        <taxon>Burkholderia cepacia complex</taxon>
    </lineage>
</organism>
<dbReference type="RefSeq" id="WP_012493436.1">
    <property type="nucleotide sequence ID" value="NC_011001.1"/>
</dbReference>
<proteinExistence type="predicted"/>
<dbReference type="EMBL" id="AM747721">
    <property type="protein sequence ID" value="CAR55772.1"/>
    <property type="molecule type" value="Genomic_DNA"/>
</dbReference>
<evidence type="ECO:0000313" key="1">
    <source>
        <dbReference type="EMBL" id="CAR55772.1"/>
    </source>
</evidence>
<dbReference type="HOGENOM" id="CLU_2105231_0_0_4"/>
<dbReference type="AlphaFoldDB" id="B4EMH6"/>
<evidence type="ECO:0000313" key="2">
    <source>
        <dbReference type="Proteomes" id="UP000001035"/>
    </source>
</evidence>
<dbReference type="Proteomes" id="UP000001035">
    <property type="component" value="Chromosome 2"/>
</dbReference>